<dbReference type="EMBL" id="UAVU01000003">
    <property type="protein sequence ID" value="SQA97387.1"/>
    <property type="molecule type" value="Genomic_DNA"/>
</dbReference>
<dbReference type="Pfam" id="PF08482">
    <property type="entry name" value="HrpB_C"/>
    <property type="match status" value="1"/>
</dbReference>
<reference evidence="4 5" key="1">
    <citation type="submission" date="2018-06" db="EMBL/GenBank/DDBJ databases">
        <authorList>
            <consortium name="Pathogen Informatics"/>
            <person name="Doyle S."/>
        </authorList>
    </citation>
    <scope>NUCLEOTIDE SEQUENCE [LARGE SCALE GENOMIC DNA]</scope>
    <source>
        <strain evidence="4 5">NCTC12120</strain>
    </source>
</reference>
<proteinExistence type="predicted"/>
<gene>
    <name evidence="4" type="ORF">NCTC12120_01214</name>
</gene>
<dbReference type="Proteomes" id="UP000251197">
    <property type="component" value="Unassembled WGS sequence"/>
</dbReference>
<evidence type="ECO:0000256" key="2">
    <source>
        <dbReference type="ARBA" id="ARBA00022806"/>
    </source>
</evidence>
<evidence type="ECO:0000313" key="5">
    <source>
        <dbReference type="Proteomes" id="UP000251197"/>
    </source>
</evidence>
<dbReference type="GO" id="GO:0016787">
    <property type="term" value="F:hydrolase activity"/>
    <property type="evidence" value="ECO:0007669"/>
    <property type="project" value="UniProtKB-KW"/>
</dbReference>
<evidence type="ECO:0000256" key="1">
    <source>
        <dbReference type="ARBA" id="ARBA00022801"/>
    </source>
</evidence>
<dbReference type="InterPro" id="IPR013689">
    <property type="entry name" value="RNA_helicase_ATP-dep_HrpB_C"/>
</dbReference>
<dbReference type="PANTHER" id="PTHR43519">
    <property type="entry name" value="ATP-DEPENDENT RNA HELICASE HRPB"/>
    <property type="match status" value="1"/>
</dbReference>
<sequence>MRLACAARWLPEQKWPEVDDEALLAKLEDWLLPEMRGVHSLRALKNIDLNRALGNLLDWPMRQRLDSALPTHYTVPTGSQIAIRYDSENPPVLAVRIQEMFGEAQTPCIADGRVPLVLELLSPAQRPLQITPRFNGVLERSLARSAERDEGTLSEARLAGRSGEYCPDAPDEKVFLIPSPNG</sequence>
<accession>A0A2X2T4P2</accession>
<organism evidence="4 5">
    <name type="scientific">Cedecea neteri</name>
    <dbReference type="NCBI Taxonomy" id="158822"/>
    <lineage>
        <taxon>Bacteria</taxon>
        <taxon>Pseudomonadati</taxon>
        <taxon>Pseudomonadota</taxon>
        <taxon>Gammaproteobacteria</taxon>
        <taxon>Enterobacterales</taxon>
        <taxon>Enterobacteriaceae</taxon>
        <taxon>Cedecea</taxon>
    </lineage>
</organism>
<feature type="domain" description="ATP-dependent RNA helicase HrpB C-terminal" evidence="3">
    <location>
        <begin position="30"/>
        <end position="135"/>
    </location>
</feature>
<name>A0A2X2T4P2_9ENTR</name>
<protein>
    <submittedName>
        <fullName evidence="4">ATP-dependent RNA helicase HrpB</fullName>
    </submittedName>
</protein>
<dbReference type="GO" id="GO:0004386">
    <property type="term" value="F:helicase activity"/>
    <property type="evidence" value="ECO:0007669"/>
    <property type="project" value="UniProtKB-KW"/>
</dbReference>
<evidence type="ECO:0000313" key="4">
    <source>
        <dbReference type="EMBL" id="SQA97387.1"/>
    </source>
</evidence>
<keyword evidence="1" id="KW-0378">Hydrolase</keyword>
<dbReference type="AlphaFoldDB" id="A0A2X2T4P2"/>
<evidence type="ECO:0000259" key="3">
    <source>
        <dbReference type="Pfam" id="PF08482"/>
    </source>
</evidence>
<keyword evidence="2 4" id="KW-0347">Helicase</keyword>
<keyword evidence="2 4" id="KW-0547">Nucleotide-binding</keyword>
<dbReference type="PANTHER" id="PTHR43519:SF1">
    <property type="entry name" value="ATP-DEPENDENT RNA HELICASE HRPB"/>
    <property type="match status" value="1"/>
</dbReference>
<keyword evidence="2 4" id="KW-0067">ATP-binding</keyword>